<dbReference type="AlphaFoldDB" id="A0A8T3YJW5"/>
<name>A0A8T3YJW5_9ARCH</name>
<accession>A0A8T3YJW5</accession>
<comment type="caution">
    <text evidence="3">The sequence shown here is derived from an EMBL/GenBank/DDBJ whole genome shotgun (WGS) entry which is preliminary data.</text>
</comment>
<evidence type="ECO:0000256" key="2">
    <source>
        <dbReference type="SAM" id="Phobius"/>
    </source>
</evidence>
<proteinExistence type="predicted"/>
<feature type="region of interest" description="Disordered" evidence="1">
    <location>
        <begin position="1"/>
        <end position="30"/>
    </location>
</feature>
<organism evidence="3 4">
    <name type="scientific">Candidatus Iainarchaeum sp</name>
    <dbReference type="NCBI Taxonomy" id="3101447"/>
    <lineage>
        <taxon>Archaea</taxon>
        <taxon>Candidatus Iainarchaeota</taxon>
        <taxon>Candidatus Iainarchaeia</taxon>
        <taxon>Candidatus Iainarchaeales</taxon>
        <taxon>Candidatus Iainarchaeaceae</taxon>
        <taxon>Candidatus Iainarchaeum</taxon>
    </lineage>
</organism>
<keyword evidence="2" id="KW-1133">Transmembrane helix</keyword>
<evidence type="ECO:0000256" key="1">
    <source>
        <dbReference type="SAM" id="MobiDB-lite"/>
    </source>
</evidence>
<protein>
    <recommendedName>
        <fullName evidence="5">Thioredoxin domain-containing protein</fullName>
    </recommendedName>
</protein>
<evidence type="ECO:0000313" key="4">
    <source>
        <dbReference type="Proteomes" id="UP000732298"/>
    </source>
</evidence>
<evidence type="ECO:0000313" key="3">
    <source>
        <dbReference type="EMBL" id="MBI4210092.1"/>
    </source>
</evidence>
<reference evidence="3" key="1">
    <citation type="submission" date="2020-07" db="EMBL/GenBank/DDBJ databases">
        <title>Huge and variable diversity of episymbiotic CPR bacteria and DPANN archaea in groundwater ecosystems.</title>
        <authorList>
            <person name="He C.Y."/>
            <person name="Keren R."/>
            <person name="Whittaker M."/>
            <person name="Farag I.F."/>
            <person name="Doudna J."/>
            <person name="Cate J.H.D."/>
            <person name="Banfield J.F."/>
        </authorList>
    </citation>
    <scope>NUCLEOTIDE SEQUENCE</scope>
    <source>
        <strain evidence="3">NC_groundwater_1296_Ag_S-0.2um_52_80</strain>
    </source>
</reference>
<dbReference type="Proteomes" id="UP000732298">
    <property type="component" value="Unassembled WGS sequence"/>
</dbReference>
<sequence>MAGKEPKTPDFEEKKEKFLESMAKSKQEKKGPMPPLYFMGLLLALGLMIGAAAVTFYLNPASVPQQPSDRNEMQDANSALDYRTVSIIMVYSEACKTCAKTNTWEDVFRVRKIPYTLESAEAGSERGKELVQRYGLDRTPTAIIDASKIEFYPATKNSFENAAKIGAVQKKQGYYLAPEINLDEKEGAFLPTYFLNPVLGYCDINSTRPKIVQFDDYYTESYVDARERMYNFAKDFSQYLEWKYSFAQSASADDNSIYANIYLTCAGNQGKYLDLEGIFTGYYCNNVAKGDPSVLTDVEIRGCKAISEHYGKPLSQGLLDVSVDKTTGIDRNAFYACYGGAQALFSEASKSATSLGIRRTGTFLVDCMVTSDLDTLPETICGLHPEIPPCRQAPANADTNSASGTK</sequence>
<feature type="transmembrane region" description="Helical" evidence="2">
    <location>
        <begin position="36"/>
        <end position="58"/>
    </location>
</feature>
<keyword evidence="2" id="KW-0812">Transmembrane</keyword>
<keyword evidence="2" id="KW-0472">Membrane</keyword>
<evidence type="ECO:0008006" key="5">
    <source>
        <dbReference type="Google" id="ProtNLM"/>
    </source>
</evidence>
<dbReference type="EMBL" id="JACQPB010000015">
    <property type="protein sequence ID" value="MBI4210092.1"/>
    <property type="molecule type" value="Genomic_DNA"/>
</dbReference>
<gene>
    <name evidence="3" type="ORF">HY544_01115</name>
</gene>